<proteinExistence type="predicted"/>
<dbReference type="AlphaFoldDB" id="A0A9W6REV8"/>
<accession>A0A9W6REV8</accession>
<evidence type="ECO:0000313" key="1">
    <source>
        <dbReference type="EMBL" id="GLY73365.1"/>
    </source>
</evidence>
<protein>
    <submittedName>
        <fullName evidence="1">Uncharacterized protein</fullName>
    </submittedName>
</protein>
<gene>
    <name evidence="1" type="ORF">Airi01_016320</name>
</gene>
<dbReference type="EMBL" id="BSTJ01000001">
    <property type="protein sequence ID" value="GLY73365.1"/>
    <property type="molecule type" value="Genomic_DNA"/>
</dbReference>
<evidence type="ECO:0000313" key="2">
    <source>
        <dbReference type="Proteomes" id="UP001165135"/>
    </source>
</evidence>
<dbReference type="RefSeq" id="WP_285618651.1">
    <property type="nucleotide sequence ID" value="NZ_BSTJ01000001.1"/>
</dbReference>
<reference evidence="1" key="1">
    <citation type="submission" date="2023-03" db="EMBL/GenBank/DDBJ databases">
        <title>Actinoallomurus iriomotensis NBRC 103681.</title>
        <authorList>
            <person name="Ichikawa N."/>
            <person name="Sato H."/>
            <person name="Tonouchi N."/>
        </authorList>
    </citation>
    <scope>NUCLEOTIDE SEQUENCE</scope>
    <source>
        <strain evidence="1">NBRC 103681</strain>
    </source>
</reference>
<sequence>MSPRTSPPQAEGDPLTRSIRSFEAARAALGMPGVSWAADLTRLDALVRRYPMQARSILRQIETSPYEADGAC</sequence>
<organism evidence="1 2">
    <name type="scientific">Actinoallomurus iriomotensis</name>
    <dbReference type="NCBI Taxonomy" id="478107"/>
    <lineage>
        <taxon>Bacteria</taxon>
        <taxon>Bacillati</taxon>
        <taxon>Actinomycetota</taxon>
        <taxon>Actinomycetes</taxon>
        <taxon>Streptosporangiales</taxon>
        <taxon>Thermomonosporaceae</taxon>
        <taxon>Actinoallomurus</taxon>
    </lineage>
</organism>
<name>A0A9W6REV8_9ACTN</name>
<comment type="caution">
    <text evidence="1">The sequence shown here is derived from an EMBL/GenBank/DDBJ whole genome shotgun (WGS) entry which is preliminary data.</text>
</comment>
<dbReference type="Proteomes" id="UP001165135">
    <property type="component" value="Unassembled WGS sequence"/>
</dbReference>